<dbReference type="PRINTS" id="PR00171">
    <property type="entry name" value="SUGRTRNSPORT"/>
</dbReference>
<dbReference type="SUPFAM" id="SSF103473">
    <property type="entry name" value="MFS general substrate transporter"/>
    <property type="match status" value="1"/>
</dbReference>
<dbReference type="InterPro" id="IPR050814">
    <property type="entry name" value="Myo-inositol_Transporter"/>
</dbReference>
<dbReference type="AlphaFoldDB" id="C1FFQ0"/>
<accession>C1FFQ0</accession>
<feature type="transmembrane region" description="Helical" evidence="7">
    <location>
        <begin position="198"/>
        <end position="218"/>
    </location>
</feature>
<keyword evidence="6 7" id="KW-0472">Membrane</keyword>
<evidence type="ECO:0000256" key="5">
    <source>
        <dbReference type="ARBA" id="ARBA00022989"/>
    </source>
</evidence>
<evidence type="ECO:0000256" key="1">
    <source>
        <dbReference type="ARBA" id="ARBA00004141"/>
    </source>
</evidence>
<evidence type="ECO:0000256" key="4">
    <source>
        <dbReference type="ARBA" id="ARBA00022692"/>
    </source>
</evidence>
<dbReference type="eggNOG" id="KOG0254">
    <property type="taxonomic scope" value="Eukaryota"/>
</dbReference>
<dbReference type="InterPro" id="IPR036259">
    <property type="entry name" value="MFS_trans_sf"/>
</dbReference>
<dbReference type="InterPro" id="IPR005829">
    <property type="entry name" value="Sugar_transporter_CS"/>
</dbReference>
<dbReference type="RefSeq" id="XP_002507863.1">
    <property type="nucleotide sequence ID" value="XM_002507817.1"/>
</dbReference>
<dbReference type="GeneID" id="8245499"/>
<dbReference type="Gene3D" id="1.20.1250.20">
    <property type="entry name" value="MFS general substrate transporter like domains"/>
    <property type="match status" value="1"/>
</dbReference>
<dbReference type="STRING" id="296587.C1FFQ0"/>
<evidence type="ECO:0000256" key="7">
    <source>
        <dbReference type="SAM" id="Phobius"/>
    </source>
</evidence>
<keyword evidence="5 7" id="KW-1133">Transmembrane helix</keyword>
<organism evidence="9 10">
    <name type="scientific">Micromonas commoda (strain RCC299 / NOUM17 / CCMP2709)</name>
    <name type="common">Picoplanktonic green alga</name>
    <dbReference type="NCBI Taxonomy" id="296587"/>
    <lineage>
        <taxon>Eukaryota</taxon>
        <taxon>Viridiplantae</taxon>
        <taxon>Chlorophyta</taxon>
        <taxon>Mamiellophyceae</taxon>
        <taxon>Mamiellales</taxon>
        <taxon>Mamiellaceae</taxon>
        <taxon>Micromonas</taxon>
    </lineage>
</organism>
<comment type="similarity">
    <text evidence="2">Belongs to the major facilitator superfamily. Sugar transporter (TC 2.A.1.1) family.</text>
</comment>
<dbReference type="EMBL" id="CP001575">
    <property type="protein sequence ID" value="ACO69121.1"/>
    <property type="molecule type" value="Genomic_DNA"/>
</dbReference>
<keyword evidence="10" id="KW-1185">Reference proteome</keyword>
<dbReference type="InterPro" id="IPR020846">
    <property type="entry name" value="MFS_dom"/>
</dbReference>
<evidence type="ECO:0000256" key="2">
    <source>
        <dbReference type="ARBA" id="ARBA00010992"/>
    </source>
</evidence>
<dbReference type="PROSITE" id="PS00216">
    <property type="entry name" value="SUGAR_TRANSPORT_1"/>
    <property type="match status" value="1"/>
</dbReference>
<dbReference type="KEGG" id="mis:MICPUN_108749"/>
<dbReference type="GO" id="GO:0016020">
    <property type="term" value="C:membrane"/>
    <property type="evidence" value="ECO:0007669"/>
    <property type="project" value="UniProtKB-SubCell"/>
</dbReference>
<evidence type="ECO:0000313" key="9">
    <source>
        <dbReference type="EMBL" id="ACO69121.1"/>
    </source>
</evidence>
<evidence type="ECO:0000256" key="6">
    <source>
        <dbReference type="ARBA" id="ARBA00023136"/>
    </source>
</evidence>
<proteinExistence type="inferred from homology"/>
<dbReference type="OMA" id="RDEDCKA"/>
<feature type="transmembrane region" description="Helical" evidence="7">
    <location>
        <begin position="44"/>
        <end position="63"/>
    </location>
</feature>
<dbReference type="Proteomes" id="UP000002009">
    <property type="component" value="Chromosome 8"/>
</dbReference>
<dbReference type="PANTHER" id="PTHR48020:SF12">
    <property type="entry name" value="PROTON MYO-INOSITOL COTRANSPORTER"/>
    <property type="match status" value="1"/>
</dbReference>
<protein>
    <submittedName>
        <fullName evidence="9">Major facilitator superfamily</fullName>
    </submittedName>
</protein>
<sequence length="363" mass="37877">MFTAVTPSQLTVGRLVAGLAVGFSTSLCTVYIGECAPAATRGALTSYAPLGVTVGILTSYFVSLPLTNVVGGWRLTLAMCAVPATAQLCLRHWLVESPRWLAERRGDIAGARRCLRFLGQPDADLSTLADDDESVGGSGRLNRQPRQSVTFKALVTERRYRKPALIACGLNALQQLCGINVVVYYAPRILNQLGFTPVAAIGFVCVIGVAQLVVGSRIGAIIDAVGRRPVALGGIAGLAVGLAMLAASSHLTPAGHAWAPWIAVLGILVFRLSFSASMAPIPYVVSAEVFPSEARSVGAAAGAAAREVANVVVTGSFIPLVNALGATGTWVLYVAVVCVAFFVVRATLPETRGRTLESMEDGV</sequence>
<dbReference type="GO" id="GO:0022857">
    <property type="term" value="F:transmembrane transporter activity"/>
    <property type="evidence" value="ECO:0007669"/>
    <property type="project" value="InterPro"/>
</dbReference>
<gene>
    <name evidence="9" type="ORF">MICPUN_108749</name>
</gene>
<evidence type="ECO:0000313" key="10">
    <source>
        <dbReference type="Proteomes" id="UP000002009"/>
    </source>
</evidence>
<comment type="subcellular location">
    <subcellularLocation>
        <location evidence="1">Membrane</location>
        <topology evidence="1">Multi-pass membrane protein</topology>
    </subcellularLocation>
</comment>
<dbReference type="PANTHER" id="PTHR48020">
    <property type="entry name" value="PROTON MYO-INOSITOL COTRANSPORTER"/>
    <property type="match status" value="1"/>
</dbReference>
<feature type="transmembrane region" description="Helical" evidence="7">
    <location>
        <begin position="258"/>
        <end position="285"/>
    </location>
</feature>
<dbReference type="InterPro" id="IPR005828">
    <property type="entry name" value="MFS_sugar_transport-like"/>
</dbReference>
<keyword evidence="4 7" id="KW-0812">Transmembrane</keyword>
<dbReference type="InParanoid" id="C1FFQ0"/>
<feature type="domain" description="Major facilitator superfamily (MFS) profile" evidence="8">
    <location>
        <begin position="1"/>
        <end position="352"/>
    </location>
</feature>
<feature type="transmembrane region" description="Helical" evidence="7">
    <location>
        <begin position="230"/>
        <end position="252"/>
    </location>
</feature>
<dbReference type="PROSITE" id="PS00217">
    <property type="entry name" value="SUGAR_TRANSPORT_2"/>
    <property type="match status" value="1"/>
</dbReference>
<evidence type="ECO:0000256" key="3">
    <source>
        <dbReference type="ARBA" id="ARBA00022448"/>
    </source>
</evidence>
<dbReference type="InterPro" id="IPR003663">
    <property type="entry name" value="Sugar/inositol_transpt"/>
</dbReference>
<feature type="transmembrane region" description="Helical" evidence="7">
    <location>
        <begin position="330"/>
        <end position="348"/>
    </location>
</feature>
<name>C1FFQ0_MICCC</name>
<keyword evidence="3" id="KW-0813">Transport</keyword>
<dbReference type="Pfam" id="PF00083">
    <property type="entry name" value="Sugar_tr"/>
    <property type="match status" value="1"/>
</dbReference>
<reference evidence="9 10" key="1">
    <citation type="journal article" date="2009" name="Science">
        <title>Green evolution and dynamic adaptations revealed by genomes of the marine picoeukaryotes Micromonas.</title>
        <authorList>
            <person name="Worden A.Z."/>
            <person name="Lee J.H."/>
            <person name="Mock T."/>
            <person name="Rouze P."/>
            <person name="Simmons M.P."/>
            <person name="Aerts A.L."/>
            <person name="Allen A.E."/>
            <person name="Cuvelier M.L."/>
            <person name="Derelle E."/>
            <person name="Everett M.V."/>
            <person name="Foulon E."/>
            <person name="Grimwood J."/>
            <person name="Gundlach H."/>
            <person name="Henrissat B."/>
            <person name="Napoli C."/>
            <person name="McDonald S.M."/>
            <person name="Parker M.S."/>
            <person name="Rombauts S."/>
            <person name="Salamov A."/>
            <person name="Von Dassow P."/>
            <person name="Badger J.H."/>
            <person name="Coutinho P.M."/>
            <person name="Demir E."/>
            <person name="Dubchak I."/>
            <person name="Gentemann C."/>
            <person name="Eikrem W."/>
            <person name="Gready J.E."/>
            <person name="John U."/>
            <person name="Lanier W."/>
            <person name="Lindquist E.A."/>
            <person name="Lucas S."/>
            <person name="Mayer K.F."/>
            <person name="Moreau H."/>
            <person name="Not F."/>
            <person name="Otillar R."/>
            <person name="Panaud O."/>
            <person name="Pangilinan J."/>
            <person name="Paulsen I."/>
            <person name="Piegu B."/>
            <person name="Poliakov A."/>
            <person name="Robbens S."/>
            <person name="Schmutz J."/>
            <person name="Toulza E."/>
            <person name="Wyss T."/>
            <person name="Zelensky A."/>
            <person name="Zhou K."/>
            <person name="Armbrust E.V."/>
            <person name="Bhattacharya D."/>
            <person name="Goodenough U.W."/>
            <person name="Van de Peer Y."/>
            <person name="Grigoriev I.V."/>
        </authorList>
    </citation>
    <scope>NUCLEOTIDE SEQUENCE [LARGE SCALE GENOMIC DNA]</scope>
    <source>
        <strain evidence="10">RCC299 / NOUM17</strain>
    </source>
</reference>
<evidence type="ECO:0000259" key="8">
    <source>
        <dbReference type="PROSITE" id="PS50850"/>
    </source>
</evidence>
<feature type="transmembrane region" description="Helical" evidence="7">
    <location>
        <begin position="12"/>
        <end position="32"/>
    </location>
</feature>
<dbReference type="PROSITE" id="PS50850">
    <property type="entry name" value="MFS"/>
    <property type="match status" value="1"/>
</dbReference>
<dbReference type="OrthoDB" id="1396207at2759"/>